<organism evidence="4 5">
    <name type="scientific">Sphingomonas hylomeconis</name>
    <dbReference type="NCBI Taxonomy" id="1395958"/>
    <lineage>
        <taxon>Bacteria</taxon>
        <taxon>Pseudomonadati</taxon>
        <taxon>Pseudomonadota</taxon>
        <taxon>Alphaproteobacteria</taxon>
        <taxon>Sphingomonadales</taxon>
        <taxon>Sphingomonadaceae</taxon>
        <taxon>Sphingomonas</taxon>
    </lineage>
</organism>
<name>A0ABV7SQ71_9SPHN</name>
<dbReference type="Pfam" id="PF00990">
    <property type="entry name" value="GGDEF"/>
    <property type="match status" value="1"/>
</dbReference>
<dbReference type="InterPro" id="IPR000160">
    <property type="entry name" value="GGDEF_dom"/>
</dbReference>
<feature type="domain" description="GGDEF" evidence="3">
    <location>
        <begin position="181"/>
        <end position="314"/>
    </location>
</feature>
<dbReference type="SUPFAM" id="SSF141868">
    <property type="entry name" value="EAL domain-like"/>
    <property type="match status" value="1"/>
</dbReference>
<dbReference type="InterPro" id="IPR035919">
    <property type="entry name" value="EAL_sf"/>
</dbReference>
<feature type="domain" description="EAL" evidence="2">
    <location>
        <begin position="323"/>
        <end position="574"/>
    </location>
</feature>
<dbReference type="RefSeq" id="WP_261295934.1">
    <property type="nucleotide sequence ID" value="NZ_JANQBK010000024.1"/>
</dbReference>
<reference evidence="5" key="1">
    <citation type="journal article" date="2019" name="Int. J. Syst. Evol. Microbiol.">
        <title>The Global Catalogue of Microorganisms (GCM) 10K type strain sequencing project: providing services to taxonomists for standard genome sequencing and annotation.</title>
        <authorList>
            <consortium name="The Broad Institute Genomics Platform"/>
            <consortium name="The Broad Institute Genome Sequencing Center for Infectious Disease"/>
            <person name="Wu L."/>
            <person name="Ma J."/>
        </authorList>
    </citation>
    <scope>NUCLEOTIDE SEQUENCE [LARGE SCALE GENOMIC DNA]</scope>
    <source>
        <strain evidence="5">KCTC 42739</strain>
    </source>
</reference>
<sequence>MFRIRREDPFSLHAAQEQAEDAARAVRLVQALEKSGAGWFWETDSQGCLTYLSYEIEQILHGASAQNRGLTDVFKMDGQGGGIGRTLSFHLSTKTGFADLAVETRHDPSVRWWSISGSPRFDKQDQFIGFVGYGSDLTEKRRVDADINRLAYSDALTGLANRQRMQTVLTQTLSSTRSGFDPVALLLLDLDRFKSVNDTLGHQAGDELLGQVAKRLMQAMGNVGLVGRLGGDEFQIIMSGGEVRSVAEHFATNIIDIVSKPYLIDNLPVTIGCSIGIAYSPEHGTHSESLTRNADLALYRAKGDGRGVHRVFTAEMLAGARTRKQLEDDLRVALTNDELHLAYQPVVSVGSGRIVGCEALLRWRHPQLGQISPADFIPVAEDCGLIEALGEWVLRTAIHNATMLPGNIRVAVNVSPIQFGNPGFAAIVANALANHDIAPDRIELEITEGVFLRDTDSSDKMFKALKGLGVRLALDDFGTGYSALGYLKTAPFDKIKIDKSFVRGAINKGNRNAAIIQSIVMLADALGMETTAEGVEQQDEIELIRELGCTHIQGFVYGLPMPLNDFVEQLTAQGEAAPPVGYKISRAPRNKVIRNAKLVLGDRTYNVAIRNISAEGMMIEGPAFAGESVGLMVHIETPERARLPAIIRWVRDGKTGLQAISKPMNA</sequence>
<dbReference type="CDD" id="cd01948">
    <property type="entry name" value="EAL"/>
    <property type="match status" value="1"/>
</dbReference>
<dbReference type="Pfam" id="PF00563">
    <property type="entry name" value="EAL"/>
    <property type="match status" value="1"/>
</dbReference>
<dbReference type="Gene3D" id="3.30.70.270">
    <property type="match status" value="1"/>
</dbReference>
<dbReference type="PANTHER" id="PTHR44757:SF2">
    <property type="entry name" value="BIOFILM ARCHITECTURE MAINTENANCE PROTEIN MBAA"/>
    <property type="match status" value="1"/>
</dbReference>
<dbReference type="Gene3D" id="3.20.20.450">
    <property type="entry name" value="EAL domain"/>
    <property type="match status" value="1"/>
</dbReference>
<dbReference type="CDD" id="cd01949">
    <property type="entry name" value="GGDEF"/>
    <property type="match status" value="1"/>
</dbReference>
<dbReference type="InterPro" id="IPR035965">
    <property type="entry name" value="PAS-like_dom_sf"/>
</dbReference>
<dbReference type="SUPFAM" id="SSF55073">
    <property type="entry name" value="Nucleotide cyclase"/>
    <property type="match status" value="1"/>
</dbReference>
<comment type="caution">
    <text evidence="4">The sequence shown here is derived from an EMBL/GenBank/DDBJ whole genome shotgun (WGS) entry which is preliminary data.</text>
</comment>
<dbReference type="PROSITE" id="PS50887">
    <property type="entry name" value="GGDEF"/>
    <property type="match status" value="1"/>
</dbReference>
<dbReference type="PROSITE" id="PS50113">
    <property type="entry name" value="PAC"/>
    <property type="match status" value="1"/>
</dbReference>
<dbReference type="InterPro" id="IPR043128">
    <property type="entry name" value="Rev_trsase/Diguanyl_cyclase"/>
</dbReference>
<dbReference type="InterPro" id="IPR029787">
    <property type="entry name" value="Nucleotide_cyclase"/>
</dbReference>
<dbReference type="InterPro" id="IPR001633">
    <property type="entry name" value="EAL_dom"/>
</dbReference>
<evidence type="ECO:0000259" key="3">
    <source>
        <dbReference type="PROSITE" id="PS50887"/>
    </source>
</evidence>
<dbReference type="InterPro" id="IPR052155">
    <property type="entry name" value="Biofilm_reg_signaling"/>
</dbReference>
<dbReference type="Gene3D" id="3.30.450.20">
    <property type="entry name" value="PAS domain"/>
    <property type="match status" value="1"/>
</dbReference>
<dbReference type="NCBIfam" id="TIGR00254">
    <property type="entry name" value="GGDEF"/>
    <property type="match status" value="1"/>
</dbReference>
<dbReference type="InterPro" id="IPR000700">
    <property type="entry name" value="PAS-assoc_C"/>
</dbReference>
<evidence type="ECO:0000313" key="5">
    <source>
        <dbReference type="Proteomes" id="UP001595713"/>
    </source>
</evidence>
<dbReference type="PROSITE" id="PS50883">
    <property type="entry name" value="EAL"/>
    <property type="match status" value="1"/>
</dbReference>
<dbReference type="EMBL" id="JBHRXP010000001">
    <property type="protein sequence ID" value="MFC3579114.1"/>
    <property type="molecule type" value="Genomic_DNA"/>
</dbReference>
<proteinExistence type="predicted"/>
<dbReference type="SUPFAM" id="SSF141371">
    <property type="entry name" value="PilZ domain-like"/>
    <property type="match status" value="1"/>
</dbReference>
<dbReference type="SMART" id="SM00267">
    <property type="entry name" value="GGDEF"/>
    <property type="match status" value="1"/>
</dbReference>
<evidence type="ECO:0000259" key="1">
    <source>
        <dbReference type="PROSITE" id="PS50113"/>
    </source>
</evidence>
<evidence type="ECO:0000313" key="4">
    <source>
        <dbReference type="EMBL" id="MFC3579114.1"/>
    </source>
</evidence>
<keyword evidence="5" id="KW-1185">Reference proteome</keyword>
<dbReference type="Proteomes" id="UP001595713">
    <property type="component" value="Unassembled WGS sequence"/>
</dbReference>
<feature type="domain" description="PAC" evidence="1">
    <location>
        <begin position="96"/>
        <end position="149"/>
    </location>
</feature>
<protein>
    <submittedName>
        <fullName evidence="4">Bifunctional diguanylate cyclase/phosphodiesterase</fullName>
    </submittedName>
</protein>
<dbReference type="SUPFAM" id="SSF55785">
    <property type="entry name" value="PYP-like sensor domain (PAS domain)"/>
    <property type="match status" value="1"/>
</dbReference>
<accession>A0ABV7SQ71</accession>
<dbReference type="PANTHER" id="PTHR44757">
    <property type="entry name" value="DIGUANYLATE CYCLASE DGCP"/>
    <property type="match status" value="1"/>
</dbReference>
<dbReference type="SMART" id="SM00052">
    <property type="entry name" value="EAL"/>
    <property type="match status" value="1"/>
</dbReference>
<gene>
    <name evidence="4" type="ORF">ACFONA_02965</name>
</gene>
<evidence type="ECO:0000259" key="2">
    <source>
        <dbReference type="PROSITE" id="PS50883"/>
    </source>
</evidence>